<gene>
    <name evidence="6" type="ORF">OSTQU699_LOCUS2854</name>
</gene>
<protein>
    <recommendedName>
        <fullName evidence="5">Vacuolar protein 14 C-terminal Fig4-binding domain-containing protein</fullName>
    </recommendedName>
</protein>
<dbReference type="Pfam" id="PF12755">
    <property type="entry name" value="Vac14_Fab1_bd"/>
    <property type="match status" value="1"/>
</dbReference>
<accession>A0A8S1IRP7</accession>
<dbReference type="InterPro" id="IPR026825">
    <property type="entry name" value="Vac14"/>
</dbReference>
<dbReference type="PANTHER" id="PTHR16023">
    <property type="entry name" value="TAX1 BINDING PROTEIN-RELATED"/>
    <property type="match status" value="1"/>
</dbReference>
<sequence>MASGGDPELLPALVVRNIGDKLYEKRKTAALEVEQLVKKFASTGHKEKIKALVGRLVDDFALSGQANLRKGGLLCLAAATVGLRSVNDENLNNLSFPRLLGDIVRPVALSLSDQDSRVRYYACEALFNIAKVTREDFITDKYLFQEVFSALFRLYGDADVNVQNAAQHLDEVLKNIVTSSAEFDLEAFIQLLRSCLSVPNAHKRQFLIGWVTALYSEPTIDMLPYVPEISEGLMNMLSDEHKEIRTSASRALQDFLVDISQAYEDTVDFPKVMDMLISKASSPETTTCLTAMKWMDAVLQKNIMDVIEKYAQMVGVVLSCISHPNPDVQESADSVNTLLLQMDDAEAWALVDMRALLEAISKELSSNQEPTRLQALRWFEFLLEHNGKAVLEESTVVVGAVLDALAMNWENVVQASLKLLAAIAQQEGHFSPVMAEVLGRFRGTEGTRLLHRSGSHIVQRLSCLLGPQEVYTELASLLERGNSDDGFTGTMVQSLNIYLVTAPELRDLQVQLHQGLADEKCATLFRALYPSWCHSVSAVLTLCFLSQAYDLAWLLINSIGNVACGPSMSTVVQIIRVVKLLETPAFTYLRLQLLQPERYPYLMQCMHGLLMLLPQTEAFKTLYVRLKSTPVVPLSLASCSALSTPGNAKRPQGDDHGAPSGLDYSSLVDIFVRCQQRNEEKERHACNGK</sequence>
<dbReference type="EMBL" id="CAJHUC010000668">
    <property type="protein sequence ID" value="CAD7697493.1"/>
    <property type="molecule type" value="Genomic_DNA"/>
</dbReference>
<dbReference type="PANTHER" id="PTHR16023:SF0">
    <property type="entry name" value="PROTEIN VAC14 HOMOLOG"/>
    <property type="match status" value="1"/>
</dbReference>
<evidence type="ECO:0000256" key="1">
    <source>
        <dbReference type="ARBA" id="ARBA00004308"/>
    </source>
</evidence>
<dbReference type="Gene3D" id="1.25.10.10">
    <property type="entry name" value="Leucine-rich Repeat Variant"/>
    <property type="match status" value="2"/>
</dbReference>
<evidence type="ECO:0000313" key="7">
    <source>
        <dbReference type="Proteomes" id="UP000708148"/>
    </source>
</evidence>
<dbReference type="Pfam" id="PF11916">
    <property type="entry name" value="Vac14_Fig4_bd"/>
    <property type="match status" value="1"/>
</dbReference>
<evidence type="ECO:0000256" key="3">
    <source>
        <dbReference type="ARBA" id="ARBA00022737"/>
    </source>
</evidence>
<dbReference type="Proteomes" id="UP000708148">
    <property type="component" value="Unassembled WGS sequence"/>
</dbReference>
<organism evidence="6 7">
    <name type="scientific">Ostreobium quekettii</name>
    <dbReference type="NCBI Taxonomy" id="121088"/>
    <lineage>
        <taxon>Eukaryota</taxon>
        <taxon>Viridiplantae</taxon>
        <taxon>Chlorophyta</taxon>
        <taxon>core chlorophytes</taxon>
        <taxon>Ulvophyceae</taxon>
        <taxon>TCBD clade</taxon>
        <taxon>Bryopsidales</taxon>
        <taxon>Ostreobineae</taxon>
        <taxon>Ostreobiaceae</taxon>
        <taxon>Ostreobium</taxon>
    </lineage>
</organism>
<keyword evidence="4" id="KW-0472">Membrane</keyword>
<evidence type="ECO:0000256" key="4">
    <source>
        <dbReference type="ARBA" id="ARBA00023136"/>
    </source>
</evidence>
<evidence type="ECO:0000256" key="2">
    <source>
        <dbReference type="ARBA" id="ARBA00010225"/>
    </source>
</evidence>
<reference evidence="6" key="1">
    <citation type="submission" date="2020-12" db="EMBL/GenBank/DDBJ databases">
        <authorList>
            <person name="Iha C."/>
        </authorList>
    </citation>
    <scope>NUCLEOTIDE SEQUENCE</scope>
</reference>
<dbReference type="GO" id="GO:0010008">
    <property type="term" value="C:endosome membrane"/>
    <property type="evidence" value="ECO:0007669"/>
    <property type="project" value="TreeGrafter"/>
</dbReference>
<name>A0A8S1IRP7_9CHLO</name>
<comment type="caution">
    <text evidence="6">The sequence shown here is derived from an EMBL/GenBank/DDBJ whole genome shotgun (WGS) entry which is preliminary data.</text>
</comment>
<keyword evidence="7" id="KW-1185">Reference proteome</keyword>
<keyword evidence="3" id="KW-0677">Repeat</keyword>
<dbReference type="AlphaFoldDB" id="A0A8S1IRP7"/>
<dbReference type="GO" id="GO:0006661">
    <property type="term" value="P:phosphatidylinositol biosynthetic process"/>
    <property type="evidence" value="ECO:0007669"/>
    <property type="project" value="InterPro"/>
</dbReference>
<feature type="domain" description="Vacuolar protein 14 C-terminal Fig4-binding" evidence="5">
    <location>
        <begin position="448"/>
        <end position="628"/>
    </location>
</feature>
<dbReference type="InterPro" id="IPR016024">
    <property type="entry name" value="ARM-type_fold"/>
</dbReference>
<evidence type="ECO:0000259" key="5">
    <source>
        <dbReference type="Pfam" id="PF11916"/>
    </source>
</evidence>
<dbReference type="SUPFAM" id="SSF48371">
    <property type="entry name" value="ARM repeat"/>
    <property type="match status" value="1"/>
</dbReference>
<proteinExistence type="inferred from homology"/>
<dbReference type="OrthoDB" id="5574975at2759"/>
<dbReference type="InterPro" id="IPR021841">
    <property type="entry name" value="VAC14_Fig4p-bd"/>
</dbReference>
<dbReference type="InterPro" id="IPR011989">
    <property type="entry name" value="ARM-like"/>
</dbReference>
<evidence type="ECO:0000313" key="6">
    <source>
        <dbReference type="EMBL" id="CAD7697493.1"/>
    </source>
</evidence>
<comment type="similarity">
    <text evidence="2">Belongs to the VAC14 family.</text>
</comment>
<dbReference type="GO" id="GO:0070772">
    <property type="term" value="C:PAS complex"/>
    <property type="evidence" value="ECO:0007669"/>
    <property type="project" value="InterPro"/>
</dbReference>
<comment type="subcellular location">
    <subcellularLocation>
        <location evidence="1">Endomembrane system</location>
    </subcellularLocation>
</comment>